<dbReference type="GO" id="GO:0004869">
    <property type="term" value="F:cysteine-type endopeptidase inhibitor activity"/>
    <property type="evidence" value="ECO:0007669"/>
    <property type="project" value="Ensembl"/>
</dbReference>
<feature type="region of interest" description="Disordered" evidence="9">
    <location>
        <begin position="19"/>
        <end position="54"/>
    </location>
</feature>
<keyword evidence="5" id="KW-0964">Secreted</keyword>
<keyword evidence="8" id="KW-0494">Milk protein</keyword>
<evidence type="ECO:0000256" key="3">
    <source>
        <dbReference type="ARBA" id="ARBA00008083"/>
    </source>
</evidence>
<evidence type="ECO:0000256" key="10">
    <source>
        <dbReference type="SAM" id="SignalP"/>
    </source>
</evidence>
<evidence type="ECO:0000256" key="4">
    <source>
        <dbReference type="ARBA" id="ARBA00018977"/>
    </source>
</evidence>
<evidence type="ECO:0000256" key="1">
    <source>
        <dbReference type="ARBA" id="ARBA00002287"/>
    </source>
</evidence>
<dbReference type="Proteomes" id="UP000694414">
    <property type="component" value="Unplaced"/>
</dbReference>
<sequence>MKVLILACLVALALAKESVESLSGSEESVTHDKQKSQKGKHEEQKQREDELQENLNPFSQQQQPLVYPFAQPIPYTIPPQNILSSLAQPAVVPAFLQPEVMEVSKSKETAFPKRKVMSFLKSPAMPSFDPQNPNLKNQPLALPLLQPLMYQVPQPIPQTSVLPPQSLWSPPQSKALPIPQQVVPYPQRAMPIQALVLYQPPARQFYPATQQPLAPAHNPVIA</sequence>
<dbReference type="Ensembl" id="ENSPSMT00000024824.1">
    <property type="protein sequence ID" value="ENSPSMP00000021408.1"/>
    <property type="gene ID" value="ENSPSMG00000015133.1"/>
</dbReference>
<evidence type="ECO:0000313" key="12">
    <source>
        <dbReference type="Proteomes" id="UP000694414"/>
    </source>
</evidence>
<feature type="chain" id="PRO_5034590636" description="Beta-casein" evidence="10">
    <location>
        <begin position="16"/>
        <end position="222"/>
    </location>
</feature>
<evidence type="ECO:0000256" key="2">
    <source>
        <dbReference type="ARBA" id="ARBA00004613"/>
    </source>
</evidence>
<feature type="signal peptide" evidence="10">
    <location>
        <begin position="1"/>
        <end position="15"/>
    </location>
</feature>
<evidence type="ECO:0000256" key="9">
    <source>
        <dbReference type="SAM" id="MobiDB-lite"/>
    </source>
</evidence>
<dbReference type="PROSITE" id="PS00306">
    <property type="entry name" value="CASEIN_ALPHA_BETA"/>
    <property type="match status" value="1"/>
</dbReference>
<feature type="compositionally biased region" description="Basic and acidic residues" evidence="9">
    <location>
        <begin position="28"/>
        <end position="49"/>
    </location>
</feature>
<keyword evidence="12" id="KW-1185">Reference proteome</keyword>
<evidence type="ECO:0000256" key="6">
    <source>
        <dbReference type="ARBA" id="ARBA00022553"/>
    </source>
</evidence>
<dbReference type="InterPro" id="IPR031305">
    <property type="entry name" value="Casein_CS"/>
</dbReference>
<dbReference type="PANTHER" id="PTHR11500">
    <property type="entry name" value="BETA CASEIN"/>
    <property type="match status" value="1"/>
</dbReference>
<organism evidence="11 12">
    <name type="scientific">Prolemur simus</name>
    <name type="common">Greater bamboo lemur</name>
    <name type="synonym">Hapalemur simus</name>
    <dbReference type="NCBI Taxonomy" id="1328070"/>
    <lineage>
        <taxon>Eukaryota</taxon>
        <taxon>Metazoa</taxon>
        <taxon>Chordata</taxon>
        <taxon>Craniata</taxon>
        <taxon>Vertebrata</taxon>
        <taxon>Euteleostomi</taxon>
        <taxon>Mammalia</taxon>
        <taxon>Eutheria</taxon>
        <taxon>Euarchontoglires</taxon>
        <taxon>Primates</taxon>
        <taxon>Strepsirrhini</taxon>
        <taxon>Lemuriformes</taxon>
        <taxon>Lemuridae</taxon>
        <taxon>Prolemur</taxon>
    </lineage>
</organism>
<keyword evidence="6" id="KW-0597">Phosphoprotein</keyword>
<dbReference type="GO" id="GO:0007595">
    <property type="term" value="P:lactation"/>
    <property type="evidence" value="ECO:0007669"/>
    <property type="project" value="Ensembl"/>
</dbReference>
<dbReference type="InterPro" id="IPR001588">
    <property type="entry name" value="Casein"/>
</dbReference>
<name>A0A8C8ZWG8_PROSS</name>
<evidence type="ECO:0000313" key="11">
    <source>
        <dbReference type="Ensembl" id="ENSPSMP00000021408.1"/>
    </source>
</evidence>
<proteinExistence type="inferred from homology"/>
<dbReference type="GO" id="GO:0005615">
    <property type="term" value="C:extracellular space"/>
    <property type="evidence" value="ECO:0007669"/>
    <property type="project" value="Ensembl"/>
</dbReference>
<reference evidence="11" key="1">
    <citation type="submission" date="2025-08" db="UniProtKB">
        <authorList>
            <consortium name="Ensembl"/>
        </authorList>
    </citation>
    <scope>IDENTIFICATION</scope>
</reference>
<gene>
    <name evidence="11" type="primary">CSN2</name>
</gene>
<evidence type="ECO:0000256" key="8">
    <source>
        <dbReference type="ARBA" id="ARBA00022743"/>
    </source>
</evidence>
<protein>
    <recommendedName>
        <fullName evidence="4">Beta-casein</fullName>
    </recommendedName>
</protein>
<comment type="function">
    <text evidence="1">Important role in determination of the surface properties of the casein micelles.</text>
</comment>
<accession>A0A8C8ZWG8</accession>
<comment type="subcellular location">
    <subcellularLocation>
        <location evidence="2">Secreted</location>
    </subcellularLocation>
</comment>
<evidence type="ECO:0000256" key="5">
    <source>
        <dbReference type="ARBA" id="ARBA00022525"/>
    </source>
</evidence>
<dbReference type="PANTHER" id="PTHR11500:SF0">
    <property type="entry name" value="BETA-CASEIN"/>
    <property type="match status" value="1"/>
</dbReference>
<dbReference type="AlphaFoldDB" id="A0A8C8ZWG8"/>
<reference evidence="11" key="2">
    <citation type="submission" date="2025-09" db="UniProtKB">
        <authorList>
            <consortium name="Ensembl"/>
        </authorList>
    </citation>
    <scope>IDENTIFICATION</scope>
</reference>
<dbReference type="Pfam" id="PF00363">
    <property type="entry name" value="Casein"/>
    <property type="match status" value="1"/>
</dbReference>
<evidence type="ECO:0000256" key="7">
    <source>
        <dbReference type="ARBA" id="ARBA00022729"/>
    </source>
</evidence>
<dbReference type="InterPro" id="IPR016345">
    <property type="entry name" value="Casein_beta"/>
</dbReference>
<keyword evidence="7 10" id="KW-0732">Signal</keyword>
<dbReference type="GeneTree" id="ENSGT00390000001890"/>
<comment type="similarity">
    <text evidence="3">Belongs to the beta-casein family.</text>
</comment>